<dbReference type="AlphaFoldDB" id="A0A4V2SYB2"/>
<dbReference type="InterPro" id="IPR036926">
    <property type="entry name" value="Thymidate_synth/dCMP_Mease_sf"/>
</dbReference>
<comment type="caution">
    <text evidence="8">The sequence shown here is derived from an EMBL/GenBank/DDBJ whole genome shotgun (WGS) entry which is preliminary data.</text>
</comment>
<dbReference type="UniPathway" id="UPA00575"/>
<accession>A0A4V2SYB2</accession>
<evidence type="ECO:0000313" key="8">
    <source>
        <dbReference type="EMBL" id="TCP69380.1"/>
    </source>
</evidence>
<evidence type="ECO:0000256" key="6">
    <source>
        <dbReference type="PROSITE-ProRule" id="PRU10016"/>
    </source>
</evidence>
<dbReference type="GO" id="GO:0006235">
    <property type="term" value="P:dTTP biosynthetic process"/>
    <property type="evidence" value="ECO:0007669"/>
    <property type="project" value="UniProtKB-UniRule"/>
</dbReference>
<sequence>MSQADQIYNQLVLDILTNGLWDTDQDVRTKWDDGESAYSKSVMNRSLLFGNQEVPILTTKKVAWKTAIRELLWIWKDKDNNVENLEKQRVGIWSKWKREDGTIGKAYGYQLGKKCREVNGTLVDQVDYLLHTLRHNPSSRRIMTTLWDVQDLDDMALQPCVWSTHWMVKGGKLHLSVKIRSNDILVGGPFNYFQYYVLQRMVAQVTGIEIGNTHFHIDDAHLYDRHIESAKEQLSLPEYPAPTLWLNPEIKNFYDFTINDFQLIDYQHGPTMKLEVAE</sequence>
<gene>
    <name evidence="5" type="primary">thyA</name>
    <name evidence="8" type="ORF">EDD57_10938</name>
</gene>
<comment type="catalytic activity">
    <reaction evidence="5">
        <text>dUMP + (6R)-5,10-methylene-5,6,7,8-tetrahydrofolate = 7,8-dihydrofolate + dTMP</text>
        <dbReference type="Rhea" id="RHEA:12104"/>
        <dbReference type="ChEBI" id="CHEBI:15636"/>
        <dbReference type="ChEBI" id="CHEBI:57451"/>
        <dbReference type="ChEBI" id="CHEBI:63528"/>
        <dbReference type="ChEBI" id="CHEBI:246422"/>
        <dbReference type="EC" id="2.1.1.45"/>
    </reaction>
</comment>
<dbReference type="InterPro" id="IPR020940">
    <property type="entry name" value="Thymidylate_synthase_AS"/>
</dbReference>
<feature type="domain" description="Thymidylate synthase/dCMP hydroxymethylase" evidence="7">
    <location>
        <begin position="7"/>
        <end position="277"/>
    </location>
</feature>
<dbReference type="GO" id="GO:0004799">
    <property type="term" value="F:thymidylate synthase activity"/>
    <property type="evidence" value="ECO:0007669"/>
    <property type="project" value="UniProtKB-UniRule"/>
</dbReference>
<evidence type="ECO:0000259" key="7">
    <source>
        <dbReference type="Pfam" id="PF00303"/>
    </source>
</evidence>
<dbReference type="Pfam" id="PF00303">
    <property type="entry name" value="Thymidylat_synt"/>
    <property type="match status" value="1"/>
</dbReference>
<dbReference type="PROSITE" id="PS00091">
    <property type="entry name" value="THYMIDYLATE_SYNTHASE"/>
    <property type="match status" value="1"/>
</dbReference>
<comment type="pathway">
    <text evidence="5">Pyrimidine metabolism; dTTP biosynthesis.</text>
</comment>
<feature type="binding site" description="in other chain" evidence="5">
    <location>
        <position position="191"/>
    </location>
    <ligand>
        <name>dUMP</name>
        <dbReference type="ChEBI" id="CHEBI:246422"/>
        <note>ligand shared between dimeric partners</note>
    </ligand>
</feature>
<dbReference type="Gene3D" id="3.30.572.10">
    <property type="entry name" value="Thymidylate synthase/dCMP hydroxymethylase domain"/>
    <property type="match status" value="1"/>
</dbReference>
<dbReference type="RefSeq" id="WP_131848332.1">
    <property type="nucleotide sequence ID" value="NZ_SLXV01000009.1"/>
</dbReference>
<keyword evidence="9" id="KW-1185">Reference proteome</keyword>
<dbReference type="OrthoDB" id="9774633at2"/>
<dbReference type="EC" id="2.1.1.45" evidence="1 5"/>
<keyword evidence="4 5" id="KW-0545">Nucleotide biosynthesis</keyword>
<protein>
    <recommendedName>
        <fullName evidence="1 5">Thymidylate synthase</fullName>
        <shortName evidence="5">TS</shortName>
        <shortName evidence="5">TSase</shortName>
        <ecNumber evidence="1 5">2.1.1.45</ecNumber>
    </recommendedName>
</protein>
<feature type="binding site" description="in other chain" evidence="5">
    <location>
        <begin position="180"/>
        <end position="183"/>
    </location>
    <ligand>
        <name>dUMP</name>
        <dbReference type="ChEBI" id="CHEBI:246422"/>
        <note>ligand shared between dimeric partners</note>
    </ligand>
</feature>
<dbReference type="SUPFAM" id="SSF55831">
    <property type="entry name" value="Thymidylate synthase/dCMP hydroxymethylase"/>
    <property type="match status" value="1"/>
</dbReference>
<comment type="function">
    <text evidence="5">Catalyzes the reductive methylation of 2'-deoxyuridine-5'-monophosphate (dUMP) to 2'-deoxythymidine-5'-monophosphate (dTMP) while utilizing 5,10-methylenetetrahydrofolate (mTHF) as the methyl donor and reductant in the reaction, yielding dihydrofolate (DHF) as a by-product. This enzymatic reaction provides an intracellular de novo source of dTMP, an essential precursor for DNA biosynthesis.</text>
</comment>
<keyword evidence="5" id="KW-0963">Cytoplasm</keyword>
<dbReference type="PANTHER" id="PTHR11548">
    <property type="entry name" value="THYMIDYLATE SYNTHASE 1"/>
    <property type="match status" value="1"/>
</dbReference>
<dbReference type="InterPro" id="IPR023451">
    <property type="entry name" value="Thymidate_synth/dCMP_Mease_dom"/>
</dbReference>
<dbReference type="EMBL" id="SLXV01000009">
    <property type="protein sequence ID" value="TCP69380.1"/>
    <property type="molecule type" value="Genomic_DNA"/>
</dbReference>
<evidence type="ECO:0000256" key="4">
    <source>
        <dbReference type="ARBA" id="ARBA00022727"/>
    </source>
</evidence>
<dbReference type="PANTHER" id="PTHR11548:SF1">
    <property type="entry name" value="THYMIDYLATE SYNTHASE 1"/>
    <property type="match status" value="1"/>
</dbReference>
<evidence type="ECO:0000313" key="9">
    <source>
        <dbReference type="Proteomes" id="UP000294746"/>
    </source>
</evidence>
<evidence type="ECO:0000256" key="1">
    <source>
        <dbReference type="ARBA" id="ARBA00011947"/>
    </source>
</evidence>
<feature type="active site" evidence="6">
    <location>
        <position position="160"/>
    </location>
</feature>
<dbReference type="CDD" id="cd00351">
    <property type="entry name" value="TS_Pyrimidine_HMase"/>
    <property type="match status" value="1"/>
</dbReference>
<comment type="subunit">
    <text evidence="5">Homodimer.</text>
</comment>
<dbReference type="HAMAP" id="MF_00008">
    <property type="entry name" value="Thymidy_synth_bact"/>
    <property type="match status" value="1"/>
</dbReference>
<keyword evidence="3 5" id="KW-0808">Transferase</keyword>
<feature type="binding site" description="in other chain" evidence="5">
    <location>
        <begin position="221"/>
        <end position="223"/>
    </location>
    <ligand>
        <name>dUMP</name>
        <dbReference type="ChEBI" id="CHEBI:246422"/>
        <note>ligand shared between dimeric partners</note>
    </ligand>
</feature>
<keyword evidence="2 5" id="KW-0489">Methyltransferase</keyword>
<name>A0A4V2SYB2_9BACL</name>
<dbReference type="InterPro" id="IPR000398">
    <property type="entry name" value="Thymidylate_synthase"/>
</dbReference>
<dbReference type="GO" id="GO:0032259">
    <property type="term" value="P:methylation"/>
    <property type="evidence" value="ECO:0007669"/>
    <property type="project" value="UniProtKB-KW"/>
</dbReference>
<feature type="binding site" evidence="5">
    <location>
        <position position="183"/>
    </location>
    <ligand>
        <name>(6R)-5,10-methylene-5,6,7,8-tetrahydrofolate</name>
        <dbReference type="ChEBI" id="CHEBI:15636"/>
    </ligand>
</feature>
<dbReference type="GO" id="GO:0006231">
    <property type="term" value="P:dTMP biosynthetic process"/>
    <property type="evidence" value="ECO:0007669"/>
    <property type="project" value="UniProtKB-UniRule"/>
</dbReference>
<dbReference type="InterPro" id="IPR045097">
    <property type="entry name" value="Thymidate_synth/dCMP_Mease"/>
</dbReference>
<comment type="similarity">
    <text evidence="5">Belongs to the thymidylate synthase family. Bacterial-type ThyA subfamily.</text>
</comment>
<feature type="binding site" evidence="5">
    <location>
        <position position="277"/>
    </location>
    <ligand>
        <name>(6R)-5,10-methylene-5,6,7,8-tetrahydrofolate</name>
        <dbReference type="ChEBI" id="CHEBI:15636"/>
    </ligand>
</feature>
<comment type="caution">
    <text evidence="5">Lacks conserved residue(s) required for the propagation of feature annotation.</text>
</comment>
<evidence type="ECO:0000256" key="5">
    <source>
        <dbReference type="HAMAP-Rule" id="MF_00008"/>
    </source>
</evidence>
<dbReference type="GO" id="GO:0005829">
    <property type="term" value="C:cytosol"/>
    <property type="evidence" value="ECO:0007669"/>
    <property type="project" value="TreeGrafter"/>
</dbReference>
<proteinExistence type="inferred from homology"/>
<dbReference type="PRINTS" id="PR00108">
    <property type="entry name" value="THYMDSNTHASE"/>
</dbReference>
<feature type="binding site" evidence="5">
    <location>
        <begin position="140"/>
        <end position="141"/>
    </location>
    <ligand>
        <name>dUMP</name>
        <dbReference type="ChEBI" id="CHEBI:246422"/>
        <note>ligand shared between dimeric partners</note>
    </ligand>
</feature>
<organism evidence="8 9">
    <name type="scientific">Baia soyae</name>
    <dbReference type="NCBI Taxonomy" id="1544746"/>
    <lineage>
        <taxon>Bacteria</taxon>
        <taxon>Bacillati</taxon>
        <taxon>Bacillota</taxon>
        <taxon>Bacilli</taxon>
        <taxon>Bacillales</taxon>
        <taxon>Thermoactinomycetaceae</taxon>
        <taxon>Baia</taxon>
    </lineage>
</organism>
<feature type="active site" description="Nucleophile" evidence="5">
    <location>
        <position position="160"/>
    </location>
</feature>
<dbReference type="Proteomes" id="UP000294746">
    <property type="component" value="Unassembled WGS sequence"/>
</dbReference>
<evidence type="ECO:0000256" key="2">
    <source>
        <dbReference type="ARBA" id="ARBA00022603"/>
    </source>
</evidence>
<evidence type="ECO:0000256" key="3">
    <source>
        <dbReference type="ARBA" id="ARBA00022679"/>
    </source>
</evidence>
<comment type="subcellular location">
    <subcellularLocation>
        <location evidence="5">Cytoplasm</location>
    </subcellularLocation>
</comment>
<reference evidence="8 9" key="1">
    <citation type="submission" date="2019-03" db="EMBL/GenBank/DDBJ databases">
        <title>Genomic Encyclopedia of Type Strains, Phase IV (KMG-IV): sequencing the most valuable type-strain genomes for metagenomic binning, comparative biology and taxonomic classification.</title>
        <authorList>
            <person name="Goeker M."/>
        </authorList>
    </citation>
    <scope>NUCLEOTIDE SEQUENCE [LARGE SCALE GENOMIC DNA]</scope>
    <source>
        <strain evidence="8 9">DSM 46831</strain>
    </source>
</reference>
<dbReference type="NCBIfam" id="TIGR03284">
    <property type="entry name" value="thym_sym"/>
    <property type="match status" value="1"/>
</dbReference>